<dbReference type="InterPro" id="IPR036652">
    <property type="entry name" value="YjeF_N_dom_sf"/>
</dbReference>
<dbReference type="EMBL" id="CAXAMM010042406">
    <property type="protein sequence ID" value="CAK9104693.1"/>
    <property type="molecule type" value="Genomic_DNA"/>
</dbReference>
<evidence type="ECO:0000256" key="2">
    <source>
        <dbReference type="ARBA" id="ARBA00022448"/>
    </source>
</evidence>
<dbReference type="PROSITE" id="PS51385">
    <property type="entry name" value="YJEF_N"/>
    <property type="match status" value="1"/>
</dbReference>
<feature type="compositionally biased region" description="Acidic residues" evidence="8">
    <location>
        <begin position="1050"/>
        <end position="1068"/>
    </location>
</feature>
<keyword evidence="13" id="KW-1185">Reference proteome</keyword>
<feature type="region of interest" description="Disordered" evidence="8">
    <location>
        <begin position="989"/>
        <end position="1068"/>
    </location>
</feature>
<evidence type="ECO:0000256" key="4">
    <source>
        <dbReference type="ARBA" id="ARBA00022737"/>
    </source>
</evidence>
<feature type="transmembrane region" description="Helical" evidence="9">
    <location>
        <begin position="212"/>
        <end position="236"/>
    </location>
</feature>
<dbReference type="InterPro" id="IPR023395">
    <property type="entry name" value="MCP_dom_sf"/>
</dbReference>
<feature type="compositionally biased region" description="Pro residues" evidence="8">
    <location>
        <begin position="738"/>
        <end position="750"/>
    </location>
</feature>
<dbReference type="PANTHER" id="PTHR24089">
    <property type="entry name" value="SOLUTE CARRIER FAMILY 25"/>
    <property type="match status" value="1"/>
</dbReference>
<dbReference type="InterPro" id="IPR002067">
    <property type="entry name" value="MCP"/>
</dbReference>
<feature type="transmembrane region" description="Helical" evidence="9">
    <location>
        <begin position="257"/>
        <end position="276"/>
    </location>
</feature>
<keyword evidence="6 7" id="KW-0472">Membrane</keyword>
<feature type="compositionally biased region" description="Acidic residues" evidence="8">
    <location>
        <begin position="1274"/>
        <end position="1292"/>
    </location>
</feature>
<sequence length="1733" mass="191680">MTSPGFSVDQLMELAGLSVACAVATAFPREKYEARPSVLLVCGPGNNGGDGLVAARHLYHFGYEAHVIYPKPNVKEQLFVWAPDEQQRPVWAYDMSDADGLPGNAASDRRLFFSVLFAHGFARVLSKLASAPLERVKICAQVGGSRPLTTCSDLLQQQGIRSLWRGSATHVTASILGGFGRLSALRTTQMWMMPGGDRHYQGFEGYLRRCSFLYMSGAGALILVYPLDVAYTCLAADTKGQFRGLLHFFSETRRRHGLLNLYRGLPLCLLTALPYISIATALHDTLAPWLMTQMGHRPSVDPKSLQPGDLFWLVRHGAPAHLYPWNLVVGAASGFVAQTVTYPLDTLRRRWQHTCAGPRASMPPSLKDCAKSIYAKGDLKVFYRGLSLNSLKLIPELLVLSGVYFVINASGNFAARRGQTEDWSRRNAILGRTEANLDTPPQPEKVARAGGSGGKGLLISLTAPKMCAAHFKGRHFLGGRFVPPGILEKYRLKLPEYPGSTSKRCKMCRLKVAICRQDMDVKEHAEPVKVLGELVKVDPADRAASRPPSQASTAAGTFSRPPTAGDSRPSSAVVSRGLPFRPSSAVARSTRPASARPATNTGDARPSSAVPRSTRPASARPPSTGHDLSSRLDSHTCSDTWNAGDARPSSAVPRSTRPASARPPSTGDTWNAGDARLDQMDAPWELEMEVAEINGEAVDDVAVSGSRLRTSRVSGTSAHSEVEFLYEGQPLGSSPELPDVPEPEIAPPSPKSEALLSPRPPAPVAKSLEEEDSEEDSTTHLELKPMQGYFSILAVRELFDLLDEERKGFVTRRELLFALNARQEVYRAFCRFYIQVEEEYMYWCDQVGQDPLPPGGVPPPEADNPRFVDDWRHVRREVEVRETEWQGEVKRFIFQDLERSLAGRKSLIIRKSLEFLDEACKQTALLRAPQAVAVLHQKCNKITLEILVNYFKMQGLLMEFRTAPILSTLPADLPSWVDQEPVLSLEDRTDAQEAQDMAKDAVDAANEEEELGIQEETLDPLAADDEDSASIGETLEDQSAPRRTQTLPNSEEEVDDVDEVLDPEDSDEESLQAALRAADEEAAEAFQPGVYVTTCRCLVLRTFDVIEPQIGDIITEFQAGKFFNAMSFQLVPQQRRLRAALAQPADGWIDVIDFGTNQSFVERAEPSAQVQYHPRKHDGTDDEKELAPLYTRKEDGPGLYVLKRMVFVSPSCGNVEPHDAEIVDELDEGTLVRVEEVAYLRHERRVRARIAYPAGWITLFSQQTRRRFAAKVDEQEEENSLENEMNLWEEEDARTPSRRSNAAAASLHEEDARTPSGRSNPSAASLHEEDARTPSRRSNASAASLREEDARTPSRRSNASAASLHEEEDARTPSRRSNTSASSLHEEEDARTPSGRSNASEDARTPSRRSNTSESLQAALRAADEEAAEAFQPGVYVTTCRCLVLRTFDVIEPQIGDIITEFQAGKVFNAVSFQLVPEQRRLRAALAQPADCWIDVIDFGTDQSFVERAEPSTQEDGPGIYVLKRMVFVSPSCENVEPDDAEIVDELDEGTLVRVEEVAYLRHERRVRARIAYPAGWITLFSEHTRRFLGCKNEQAFSQTLRRCAAKVNEQEEETTSENEMNLWGEDDARTRSRRSNASTASLHEEDDARTPSRRSHTSVASLHEEGYGHAGSDGSGSWHQSGSGSGYGHSRSYRSHDSGSFRSDYGRSRSSSRSIGDSSSRTPSNSRARRGR</sequence>
<keyword evidence="4" id="KW-0677">Repeat</keyword>
<comment type="subcellular location">
    <subcellularLocation>
        <location evidence="1">Membrane</location>
        <topology evidence="1">Multi-pass membrane protein</topology>
    </subcellularLocation>
</comment>
<evidence type="ECO:0008006" key="14">
    <source>
        <dbReference type="Google" id="ProtNLM"/>
    </source>
</evidence>
<feature type="compositionally biased region" description="Acidic residues" evidence="8">
    <location>
        <begin position="1005"/>
        <end position="1028"/>
    </location>
</feature>
<comment type="caution">
    <text evidence="12">The sequence shown here is derived from an EMBL/GenBank/DDBJ whole genome shotgun (WGS) entry which is preliminary data.</text>
</comment>
<evidence type="ECO:0000256" key="8">
    <source>
        <dbReference type="SAM" id="MobiDB-lite"/>
    </source>
</evidence>
<feature type="compositionally biased region" description="Low complexity" evidence="8">
    <location>
        <begin position="1709"/>
        <end position="1722"/>
    </location>
</feature>
<dbReference type="SUPFAM" id="SSF64153">
    <property type="entry name" value="YjeF N-terminal domain-like"/>
    <property type="match status" value="1"/>
</dbReference>
<feature type="region of interest" description="Disordered" evidence="8">
    <location>
        <begin position="540"/>
        <end position="674"/>
    </location>
</feature>
<feature type="compositionally biased region" description="Low complexity" evidence="8">
    <location>
        <begin position="581"/>
        <end position="623"/>
    </location>
</feature>
<evidence type="ECO:0000256" key="1">
    <source>
        <dbReference type="ARBA" id="ARBA00004141"/>
    </source>
</evidence>
<feature type="compositionally biased region" description="Low complexity" evidence="8">
    <location>
        <begin position="646"/>
        <end position="665"/>
    </location>
</feature>
<evidence type="ECO:0000313" key="13">
    <source>
        <dbReference type="Proteomes" id="UP001642464"/>
    </source>
</evidence>
<protein>
    <recommendedName>
        <fullName evidence="14">NAD(P)H-hydrate epimerase</fullName>
    </recommendedName>
</protein>
<dbReference type="InterPro" id="IPR018108">
    <property type="entry name" value="MCP_transmembrane"/>
</dbReference>
<feature type="domain" description="YjeF N-terminal" evidence="11">
    <location>
        <begin position="1"/>
        <end position="73"/>
    </location>
</feature>
<feature type="compositionally biased region" description="Basic and acidic residues" evidence="8">
    <location>
        <begin position="989"/>
        <end position="1002"/>
    </location>
</feature>
<organism evidence="12 13">
    <name type="scientific">Durusdinium trenchii</name>
    <dbReference type="NCBI Taxonomy" id="1381693"/>
    <lineage>
        <taxon>Eukaryota</taxon>
        <taxon>Sar</taxon>
        <taxon>Alveolata</taxon>
        <taxon>Dinophyceae</taxon>
        <taxon>Suessiales</taxon>
        <taxon>Symbiodiniaceae</taxon>
        <taxon>Durusdinium</taxon>
    </lineage>
</organism>
<dbReference type="PRINTS" id="PR00926">
    <property type="entry name" value="MITOCARRIER"/>
</dbReference>
<evidence type="ECO:0000259" key="11">
    <source>
        <dbReference type="PROSITE" id="PS51385"/>
    </source>
</evidence>
<keyword evidence="5 9" id="KW-1133">Transmembrane helix</keyword>
<feature type="region of interest" description="Disordered" evidence="8">
    <location>
        <begin position="1609"/>
        <end position="1733"/>
    </location>
</feature>
<feature type="compositionally biased region" description="Basic and acidic residues" evidence="8">
    <location>
        <begin position="1695"/>
        <end position="1708"/>
    </location>
</feature>
<reference evidence="12 13" key="1">
    <citation type="submission" date="2024-02" db="EMBL/GenBank/DDBJ databases">
        <authorList>
            <person name="Chen Y."/>
            <person name="Shah S."/>
            <person name="Dougan E. K."/>
            <person name="Thang M."/>
            <person name="Chan C."/>
        </authorList>
    </citation>
    <scope>NUCLEOTIDE SEQUENCE [LARGE SCALE GENOMIC DNA]</scope>
</reference>
<feature type="repeat" description="Solcar" evidence="7">
    <location>
        <begin position="204"/>
        <end position="289"/>
    </location>
</feature>
<keyword evidence="2" id="KW-0813">Transport</keyword>
<proteinExistence type="predicted"/>
<feature type="region of interest" description="Disordered" evidence="8">
    <location>
        <begin position="1271"/>
        <end position="1421"/>
    </location>
</feature>
<dbReference type="PROSITE" id="PS50222">
    <property type="entry name" value="EF_HAND_2"/>
    <property type="match status" value="1"/>
</dbReference>
<feature type="region of interest" description="Disordered" evidence="8">
    <location>
        <begin position="729"/>
        <end position="781"/>
    </location>
</feature>
<dbReference type="PROSITE" id="PS50920">
    <property type="entry name" value="SOLCAR"/>
    <property type="match status" value="3"/>
</dbReference>
<evidence type="ECO:0000259" key="10">
    <source>
        <dbReference type="PROSITE" id="PS50222"/>
    </source>
</evidence>
<dbReference type="Pfam" id="PF00153">
    <property type="entry name" value="Mito_carr"/>
    <property type="match status" value="3"/>
</dbReference>
<feature type="domain" description="EF-hand" evidence="10">
    <location>
        <begin position="790"/>
        <end position="825"/>
    </location>
</feature>
<evidence type="ECO:0000256" key="9">
    <source>
        <dbReference type="SAM" id="Phobius"/>
    </source>
</evidence>
<keyword evidence="3 7" id="KW-0812">Transmembrane</keyword>
<evidence type="ECO:0000256" key="3">
    <source>
        <dbReference type="ARBA" id="ARBA00022692"/>
    </source>
</evidence>
<feature type="compositionally biased region" description="Polar residues" evidence="8">
    <location>
        <begin position="547"/>
        <end position="556"/>
    </location>
</feature>
<evidence type="ECO:0000256" key="7">
    <source>
        <dbReference type="PROSITE-ProRule" id="PRU00282"/>
    </source>
</evidence>
<feature type="repeat" description="Solcar" evidence="7">
    <location>
        <begin position="110"/>
        <end position="191"/>
    </location>
</feature>
<gene>
    <name evidence="12" type="ORF">SCF082_LOCUS48833</name>
</gene>
<dbReference type="InterPro" id="IPR004443">
    <property type="entry name" value="YjeF_N_dom"/>
</dbReference>
<dbReference type="Gene3D" id="1.50.40.10">
    <property type="entry name" value="Mitochondrial carrier domain"/>
    <property type="match status" value="1"/>
</dbReference>
<dbReference type="Gene3D" id="3.40.50.10260">
    <property type="entry name" value="YjeF N-terminal domain"/>
    <property type="match status" value="2"/>
</dbReference>
<dbReference type="Proteomes" id="UP001642464">
    <property type="component" value="Unassembled WGS sequence"/>
</dbReference>
<name>A0ABP0RYD5_9DINO</name>
<dbReference type="InterPro" id="IPR002048">
    <property type="entry name" value="EF_hand_dom"/>
</dbReference>
<evidence type="ECO:0000256" key="5">
    <source>
        <dbReference type="ARBA" id="ARBA00022989"/>
    </source>
</evidence>
<dbReference type="SUPFAM" id="SSF103506">
    <property type="entry name" value="Mitochondrial carrier"/>
    <property type="match status" value="1"/>
</dbReference>
<evidence type="ECO:0000313" key="12">
    <source>
        <dbReference type="EMBL" id="CAK9104693.1"/>
    </source>
</evidence>
<accession>A0ABP0RYD5</accession>
<evidence type="ECO:0000256" key="6">
    <source>
        <dbReference type="ARBA" id="ARBA00023136"/>
    </source>
</evidence>
<dbReference type="Pfam" id="PF03853">
    <property type="entry name" value="YjeF_N"/>
    <property type="match status" value="1"/>
</dbReference>
<feature type="repeat" description="Solcar" evidence="7">
    <location>
        <begin position="321"/>
        <end position="410"/>
    </location>
</feature>